<organism evidence="2 3">
    <name type="scientific">Actinacidiphila reveromycinica</name>
    <dbReference type="NCBI Taxonomy" id="659352"/>
    <lineage>
        <taxon>Bacteria</taxon>
        <taxon>Bacillati</taxon>
        <taxon>Actinomycetota</taxon>
        <taxon>Actinomycetes</taxon>
        <taxon>Kitasatosporales</taxon>
        <taxon>Streptomycetaceae</taxon>
        <taxon>Actinacidiphila</taxon>
    </lineage>
</organism>
<dbReference type="EMBL" id="AP018365">
    <property type="protein sequence ID" value="BBB01078.1"/>
    <property type="molecule type" value="Genomic_DNA"/>
</dbReference>
<evidence type="ECO:0000256" key="1">
    <source>
        <dbReference type="SAM" id="MobiDB-lite"/>
    </source>
</evidence>
<dbReference type="Gene3D" id="3.30.2220.20">
    <property type="entry name" value="Phage tail assembly chaperone gp13-like"/>
    <property type="match status" value="1"/>
</dbReference>
<dbReference type="InterPro" id="IPR038556">
    <property type="entry name" value="TAC_Gp13-like_sf"/>
</dbReference>
<gene>
    <name evidence="2" type="ORF">RVR_8324</name>
</gene>
<dbReference type="KEGG" id="arev:RVR_8324"/>
<reference evidence="2 3" key="2">
    <citation type="journal article" date="2011" name="J. Antibiot.">
        <title>Furaquinocins I and J: novel polyketide isoprenoid hybrid compounds from Streptomyces reveromyceticus SN-593.</title>
        <authorList>
            <person name="Panthee S."/>
            <person name="Takahashi S."/>
            <person name="Takagi H."/>
            <person name="Nogawa T."/>
            <person name="Oowada E."/>
            <person name="Uramoto M."/>
            <person name="Osada H."/>
        </authorList>
    </citation>
    <scope>NUCLEOTIDE SEQUENCE [LARGE SCALE GENOMIC DNA]</scope>
    <source>
        <strain evidence="2 3">SN-593</strain>
    </source>
</reference>
<feature type="region of interest" description="Disordered" evidence="1">
    <location>
        <begin position="101"/>
        <end position="152"/>
    </location>
</feature>
<feature type="compositionally biased region" description="Acidic residues" evidence="1">
    <location>
        <begin position="104"/>
        <end position="120"/>
    </location>
</feature>
<proteinExistence type="predicted"/>
<sequence>MALTRDAILAKSTDPEVEEVPIPEWDDSVFVKGMSGAERDAFEMSSRRKGETDLRNYRARFLVRTLVDESGKRLFRDEDAPTLGKHPSRIISRMFDAASRLSGMDDEEVEEAEGNSEEETAAMAAGSDSPSFSPATSAAHAQSFSPAPTPVS</sequence>
<accession>A0A7U3UYG4</accession>
<reference evidence="2 3" key="3">
    <citation type="journal article" date="2011" name="Nat. Chem. Biol.">
        <title>Reveromycin A biosynthesis uses RevG and RevJ for stereospecific spiroacetal formation.</title>
        <authorList>
            <person name="Takahashi S."/>
            <person name="Toyoda A."/>
            <person name="Sekiyama Y."/>
            <person name="Takagi H."/>
            <person name="Nogawa T."/>
            <person name="Uramoto M."/>
            <person name="Suzuki R."/>
            <person name="Koshino H."/>
            <person name="Kumano T."/>
            <person name="Panthee S."/>
            <person name="Dairi T."/>
            <person name="Ishikawa J."/>
            <person name="Ikeda H."/>
            <person name="Sakaki Y."/>
            <person name="Osada H."/>
        </authorList>
    </citation>
    <scope>NUCLEOTIDE SEQUENCE [LARGE SCALE GENOMIC DNA]</scope>
    <source>
        <strain evidence="2 3">SN-593</strain>
    </source>
</reference>
<dbReference type="AlphaFoldDB" id="A0A7U3UYG4"/>
<reference evidence="2 3" key="4">
    <citation type="journal article" date="2020" name="Sci. Rep.">
        <title>beta-carboline chemical signals induce reveromycin production through a LuxR family regulator in Streptomyces sp. SN-593.</title>
        <authorList>
            <person name="Panthee S."/>
            <person name="Kito N."/>
            <person name="Hayashi T."/>
            <person name="Shimizu T."/>
            <person name="Ishikawa J."/>
            <person name="Hamamoto H."/>
            <person name="Osada H."/>
            <person name="Takahashi S."/>
        </authorList>
    </citation>
    <scope>NUCLEOTIDE SEQUENCE [LARGE SCALE GENOMIC DNA]</scope>
    <source>
        <strain evidence="2 3">SN-593</strain>
    </source>
</reference>
<dbReference type="Proteomes" id="UP000595703">
    <property type="component" value="Chromosome"/>
</dbReference>
<evidence type="ECO:0000313" key="2">
    <source>
        <dbReference type="EMBL" id="BBB01078.1"/>
    </source>
</evidence>
<evidence type="ECO:0000313" key="3">
    <source>
        <dbReference type="Proteomes" id="UP000595703"/>
    </source>
</evidence>
<reference evidence="2 3" key="1">
    <citation type="journal article" date="2010" name="J. Bacteriol.">
        <title>Biochemical characterization of a novel indole prenyltransferase from Streptomyces sp. SN-593.</title>
        <authorList>
            <person name="Takahashi S."/>
            <person name="Takagi H."/>
            <person name="Toyoda A."/>
            <person name="Uramoto M."/>
            <person name="Nogawa T."/>
            <person name="Ueki M."/>
            <person name="Sakaki Y."/>
            <person name="Osada H."/>
        </authorList>
    </citation>
    <scope>NUCLEOTIDE SEQUENCE [LARGE SCALE GENOMIC DNA]</scope>
    <source>
        <strain evidence="2 3">SN-593</strain>
    </source>
</reference>
<keyword evidence="3" id="KW-1185">Reference proteome</keyword>
<dbReference type="RefSeq" id="WP_202237027.1">
    <property type="nucleotide sequence ID" value="NZ_AP018365.1"/>
</dbReference>
<name>A0A7U3UYG4_9ACTN</name>
<protein>
    <submittedName>
        <fullName evidence="2">Uncharacterized protein</fullName>
    </submittedName>
</protein>
<feature type="compositionally biased region" description="Polar residues" evidence="1">
    <location>
        <begin position="128"/>
        <end position="146"/>
    </location>
</feature>